<dbReference type="SUPFAM" id="SSF52540">
    <property type="entry name" value="P-loop containing nucleoside triphosphate hydrolases"/>
    <property type="match status" value="1"/>
</dbReference>
<dbReference type="InterPro" id="IPR027417">
    <property type="entry name" value="P-loop_NTPase"/>
</dbReference>
<dbReference type="InterPro" id="IPR003495">
    <property type="entry name" value="CobW/HypB/UreG_nucleotide-bd"/>
</dbReference>
<evidence type="ECO:0000313" key="2">
    <source>
        <dbReference type="EMBL" id="CAI4000097.1"/>
    </source>
</evidence>
<dbReference type="Proteomes" id="UP001152797">
    <property type="component" value="Unassembled WGS sequence"/>
</dbReference>
<evidence type="ECO:0000313" key="4">
    <source>
        <dbReference type="Proteomes" id="UP001152797"/>
    </source>
</evidence>
<feature type="domain" description="CobW/HypB/UreG nucleotide-binding" evidence="1">
    <location>
        <begin position="5"/>
        <end position="179"/>
    </location>
</feature>
<dbReference type="InterPro" id="IPR051316">
    <property type="entry name" value="Zinc-reg_GTPase_activator"/>
</dbReference>
<dbReference type="GO" id="GO:0005737">
    <property type="term" value="C:cytoplasm"/>
    <property type="evidence" value="ECO:0007669"/>
    <property type="project" value="TreeGrafter"/>
</dbReference>
<organism evidence="2">
    <name type="scientific">Cladocopium goreaui</name>
    <dbReference type="NCBI Taxonomy" id="2562237"/>
    <lineage>
        <taxon>Eukaryota</taxon>
        <taxon>Sar</taxon>
        <taxon>Alveolata</taxon>
        <taxon>Dinophyceae</taxon>
        <taxon>Suessiales</taxon>
        <taxon>Symbiodiniaceae</taxon>
        <taxon>Cladocopium</taxon>
    </lineage>
</organism>
<name>A0A9P1CWW8_9DINO</name>
<accession>A0A9P1CWW8</accession>
<protein>
    <submittedName>
        <fullName evidence="3">Cobalamin biosynthesis protein CobW</fullName>
    </submittedName>
</protein>
<dbReference type="Pfam" id="PF02492">
    <property type="entry name" value="cobW"/>
    <property type="match status" value="1"/>
</dbReference>
<proteinExistence type="predicted"/>
<dbReference type="EMBL" id="CAMXCT010002735">
    <property type="protein sequence ID" value="CAI4000097.1"/>
    <property type="molecule type" value="Genomic_DNA"/>
</dbReference>
<dbReference type="OrthoDB" id="442566at2759"/>
<reference evidence="2" key="1">
    <citation type="submission" date="2022-10" db="EMBL/GenBank/DDBJ databases">
        <authorList>
            <person name="Chen Y."/>
            <person name="Dougan E. K."/>
            <person name="Chan C."/>
            <person name="Rhodes N."/>
            <person name="Thang M."/>
        </authorList>
    </citation>
    <scope>NUCLEOTIDE SEQUENCE</scope>
</reference>
<dbReference type="EMBL" id="CAMXCT030002735">
    <property type="protein sequence ID" value="CAL4787409.1"/>
    <property type="molecule type" value="Genomic_DNA"/>
</dbReference>
<dbReference type="AlphaFoldDB" id="A0A9P1CWW8"/>
<sequence>MDPIPVTIIAGSFACGKTTLCNQLLGTLGPAQRNVAVISHRFAEEYACQPVVLHESHCGLLEEVYDYGSGCLCCTPGGELNQRLNNMMMWGERYDHVLIRTGPAADPLLFADAVQRSSAYRISGLVTVVDSAMLCFSEQLVSGSSLEQLRAADVLLLRSSKVGEDVEAAREELQKLLRMQDIDAPVLLWNAPIDRSVAMSLLYCRPDGREYICKPSSLVPNLAGNLGTIHDTNFKAIQIVENGTADMQASLKWTASLLSQGFCVRMKALLPVQTENGLCTLLVNATRGHILEQTLVIEPPTQILMGDLKMLVGNIGQLDGVDPEKPLCRMFLLLGPPMAKGLGDLDELLKSMPSSVDLADSFLSVLTA</sequence>
<gene>
    <name evidence="2" type="ORF">C1SCF055_LOCUS26244</name>
</gene>
<dbReference type="PANTHER" id="PTHR13748">
    <property type="entry name" value="COBW-RELATED"/>
    <property type="match status" value="1"/>
</dbReference>
<reference evidence="3 4" key="2">
    <citation type="submission" date="2024-05" db="EMBL/GenBank/DDBJ databases">
        <authorList>
            <person name="Chen Y."/>
            <person name="Shah S."/>
            <person name="Dougan E. K."/>
            <person name="Thang M."/>
            <person name="Chan C."/>
        </authorList>
    </citation>
    <scope>NUCLEOTIDE SEQUENCE [LARGE SCALE GENOMIC DNA]</scope>
</reference>
<dbReference type="EMBL" id="CAMXCT020002735">
    <property type="protein sequence ID" value="CAL1153472.1"/>
    <property type="molecule type" value="Genomic_DNA"/>
</dbReference>
<dbReference type="Gene3D" id="3.40.50.300">
    <property type="entry name" value="P-loop containing nucleotide triphosphate hydrolases"/>
    <property type="match status" value="1"/>
</dbReference>
<keyword evidence="4" id="KW-1185">Reference proteome</keyword>
<evidence type="ECO:0000313" key="3">
    <source>
        <dbReference type="EMBL" id="CAL4787409.1"/>
    </source>
</evidence>
<evidence type="ECO:0000259" key="1">
    <source>
        <dbReference type="Pfam" id="PF02492"/>
    </source>
</evidence>
<comment type="caution">
    <text evidence="2">The sequence shown here is derived from an EMBL/GenBank/DDBJ whole genome shotgun (WGS) entry which is preliminary data.</text>
</comment>
<dbReference type="PANTHER" id="PTHR13748:SF62">
    <property type="entry name" value="COBW DOMAIN-CONTAINING PROTEIN"/>
    <property type="match status" value="1"/>
</dbReference>